<dbReference type="HOGENOM" id="CLU_3239457_0_0_9"/>
<proteinExistence type="predicted"/>
<dbReference type="STRING" id="749551.HMPREF9555_00770"/>
<dbReference type="Proteomes" id="UP000004633">
    <property type="component" value="Unassembled WGS sequence"/>
</dbReference>
<sequence>MHLIIMRKSHFCFRRIFSPILYAKMQKVNHFFALQKRRPASRR</sequence>
<organism evidence="1 2">
    <name type="scientific">Selenomonas artemidis F0399</name>
    <dbReference type="NCBI Taxonomy" id="749551"/>
    <lineage>
        <taxon>Bacteria</taxon>
        <taxon>Bacillati</taxon>
        <taxon>Bacillota</taxon>
        <taxon>Negativicutes</taxon>
        <taxon>Selenomonadales</taxon>
        <taxon>Selenomonadaceae</taxon>
        <taxon>Selenomonas</taxon>
    </lineage>
</organism>
<name>E7N1B7_9FIRM</name>
<protein>
    <submittedName>
        <fullName evidence="1">Uncharacterized protein</fullName>
    </submittedName>
</protein>
<dbReference type="EMBL" id="AECV01000013">
    <property type="protein sequence ID" value="EFW30018.1"/>
    <property type="molecule type" value="Genomic_DNA"/>
</dbReference>
<dbReference type="AlphaFoldDB" id="E7N1B7"/>
<accession>E7N1B7</accession>
<evidence type="ECO:0000313" key="1">
    <source>
        <dbReference type="EMBL" id="EFW30018.1"/>
    </source>
</evidence>
<reference evidence="1 2" key="1">
    <citation type="submission" date="2010-08" db="EMBL/GenBank/DDBJ databases">
        <authorList>
            <person name="Weinstock G."/>
            <person name="Sodergren E."/>
            <person name="Clifton S."/>
            <person name="Fulton L."/>
            <person name="Fulton B."/>
            <person name="Courtney L."/>
            <person name="Fronick C."/>
            <person name="Harrison M."/>
            <person name="Strong C."/>
            <person name="Farmer C."/>
            <person name="Delahaunty K."/>
            <person name="Markovic C."/>
            <person name="Hall O."/>
            <person name="Minx P."/>
            <person name="Tomlinson C."/>
            <person name="Mitreva M."/>
            <person name="Hou S."/>
            <person name="Chen J."/>
            <person name="Wollam A."/>
            <person name="Pepin K.H."/>
            <person name="Johnson M."/>
            <person name="Bhonagiri V."/>
            <person name="Zhang X."/>
            <person name="Suruliraj S."/>
            <person name="Warren W."/>
            <person name="Chinwalla A."/>
            <person name="Mardis E.R."/>
            <person name="Wilson R.K."/>
        </authorList>
    </citation>
    <scope>NUCLEOTIDE SEQUENCE [LARGE SCALE GENOMIC DNA]</scope>
    <source>
        <strain evidence="1 2">F0399</strain>
    </source>
</reference>
<keyword evidence="2" id="KW-1185">Reference proteome</keyword>
<evidence type="ECO:0000313" key="2">
    <source>
        <dbReference type="Proteomes" id="UP000004633"/>
    </source>
</evidence>
<gene>
    <name evidence="1" type="ORF">HMPREF9555_00770</name>
</gene>
<comment type="caution">
    <text evidence="1">The sequence shown here is derived from an EMBL/GenBank/DDBJ whole genome shotgun (WGS) entry which is preliminary data.</text>
</comment>